<keyword evidence="4 6" id="KW-1133">Transmembrane helix</keyword>
<gene>
    <name evidence="9" type="ORF">ESZ36_00180</name>
</gene>
<dbReference type="Proteomes" id="UP000321822">
    <property type="component" value="Unassembled WGS sequence"/>
</dbReference>
<comment type="subcellular location">
    <subcellularLocation>
        <location evidence="1">Cell membrane</location>
        <topology evidence="1">Multi-pass membrane protein</topology>
    </subcellularLocation>
</comment>
<sequence length="804" mass="89744">MLKLLLIVAWRNFSRDKITSAIQLIGLVIGIACFILIQQYVNQQKSYNQQFTDAESIYRINLQRDDNRPQAYTTLALAEALDSNFKQVDSVTRVARNNISVKHQQNVFSERALYVDSNYFNFFDFELIEGDINTALDAPDSLVLHEALAIKYFARSSGVIGRRLTINGKEHQITAVVKKTTTASTMPTTLLIPMKNYYELLPAVDWAERWNYAATVTFAKITDETDIQTVASDVSRYYDSRTIGLSSYKNRRITFEPLRELYLNSNVSYSLVPPGSAAMVNVFSIISYMILVLACVNFTNLSTAAAMRRGKDVGVRKALGASKGQLITQYLVEAVLLTAIATLLSLVVITLCLPAFNQLMNVELSLTYSMLFITKISGLTLFVGVVSGSYPAFFLSNLSPAHVLKGLVTTSKSGVLLRQSLIIIQFAIAAFLVVTSLAVNWQMQFIKDMPQGFERENVLIVSYGEKIYPAFKNQVERHPDVISASMSHTVPTKSTRTSNTVRRLDDMTTEIWTGNNPIHYDFFSTFGITILAGRDFSTAYVNDTYQENKDDWQSSTGKLIINQTLATTLGWSPEEAVGKMLTLGGGNEGLHNHQIIAVVEDTHYVNAKNVVPPMTYILSAKPEQRPLRWVSIRLKAGASLETVKDLEQIWLSLDGKLAFKYNWLSDLFSSSYRNENQQTNLLNIFTLIAITVTAIGLFGLAAFNTQRRIKEIAIRKILGASTAQLCFMLVNQFSSLVLLANLIALPLAYLLIQDWLNGFIYRITMPYSAFLLSALFCLVIAYITVMAVAFKAATAKPVDALTCE</sequence>
<dbReference type="RefSeq" id="WP_146781882.1">
    <property type="nucleotide sequence ID" value="NZ_VOLT01000001.1"/>
</dbReference>
<feature type="transmembrane region" description="Helical" evidence="6">
    <location>
        <begin position="725"/>
        <end position="749"/>
    </location>
</feature>
<dbReference type="PROSITE" id="PS51257">
    <property type="entry name" value="PROKAR_LIPOPROTEIN"/>
    <property type="match status" value="1"/>
</dbReference>
<evidence type="ECO:0000256" key="4">
    <source>
        <dbReference type="ARBA" id="ARBA00022989"/>
    </source>
</evidence>
<feature type="transmembrane region" description="Helical" evidence="6">
    <location>
        <begin position="330"/>
        <end position="356"/>
    </location>
</feature>
<feature type="domain" description="ABC3 transporter permease C-terminal" evidence="7">
    <location>
        <begin position="285"/>
        <end position="400"/>
    </location>
</feature>
<evidence type="ECO:0000313" key="9">
    <source>
        <dbReference type="EMBL" id="TWX71692.1"/>
    </source>
</evidence>
<evidence type="ECO:0000259" key="8">
    <source>
        <dbReference type="Pfam" id="PF12704"/>
    </source>
</evidence>
<feature type="domain" description="MacB-like periplasmic core" evidence="8">
    <location>
        <begin position="20"/>
        <end position="236"/>
    </location>
</feature>
<evidence type="ECO:0000256" key="3">
    <source>
        <dbReference type="ARBA" id="ARBA00022692"/>
    </source>
</evidence>
<feature type="transmembrane region" description="Helical" evidence="6">
    <location>
        <begin position="278"/>
        <end position="299"/>
    </location>
</feature>
<keyword evidence="2" id="KW-1003">Cell membrane</keyword>
<dbReference type="InterPro" id="IPR050250">
    <property type="entry name" value="Macrolide_Exporter_MacB"/>
</dbReference>
<proteinExistence type="predicted"/>
<feature type="transmembrane region" description="Helical" evidence="6">
    <location>
        <begin position="681"/>
        <end position="704"/>
    </location>
</feature>
<dbReference type="GO" id="GO:0005886">
    <property type="term" value="C:plasma membrane"/>
    <property type="evidence" value="ECO:0007669"/>
    <property type="project" value="UniProtKB-SubCell"/>
</dbReference>
<dbReference type="Pfam" id="PF12704">
    <property type="entry name" value="MacB_PCD"/>
    <property type="match status" value="2"/>
</dbReference>
<feature type="transmembrane region" description="Helical" evidence="6">
    <location>
        <begin position="21"/>
        <end position="41"/>
    </location>
</feature>
<dbReference type="OrthoDB" id="9770036at2"/>
<protein>
    <submittedName>
        <fullName evidence="9">FtsX-like permease family protein</fullName>
    </submittedName>
</protein>
<feature type="domain" description="ABC3 transporter permease C-terminal" evidence="7">
    <location>
        <begin position="683"/>
        <end position="796"/>
    </location>
</feature>
<evidence type="ECO:0000256" key="2">
    <source>
        <dbReference type="ARBA" id="ARBA00022475"/>
    </source>
</evidence>
<comment type="caution">
    <text evidence="9">The sequence shown here is derived from an EMBL/GenBank/DDBJ whole genome shotgun (WGS) entry which is preliminary data.</text>
</comment>
<evidence type="ECO:0000256" key="6">
    <source>
        <dbReference type="SAM" id="Phobius"/>
    </source>
</evidence>
<dbReference type="InterPro" id="IPR003838">
    <property type="entry name" value="ABC3_permease_C"/>
</dbReference>
<dbReference type="GO" id="GO:0022857">
    <property type="term" value="F:transmembrane transporter activity"/>
    <property type="evidence" value="ECO:0007669"/>
    <property type="project" value="TreeGrafter"/>
</dbReference>
<dbReference type="InterPro" id="IPR025857">
    <property type="entry name" value="MacB_PCD"/>
</dbReference>
<keyword evidence="10" id="KW-1185">Reference proteome</keyword>
<dbReference type="AlphaFoldDB" id="A0A5C6QSQ4"/>
<name>A0A5C6QSQ4_9GAMM</name>
<feature type="transmembrane region" description="Helical" evidence="6">
    <location>
        <begin position="769"/>
        <end position="790"/>
    </location>
</feature>
<feature type="domain" description="MacB-like periplasmic core" evidence="8">
    <location>
        <begin position="423"/>
        <end position="645"/>
    </location>
</feature>
<evidence type="ECO:0000256" key="1">
    <source>
        <dbReference type="ARBA" id="ARBA00004651"/>
    </source>
</evidence>
<evidence type="ECO:0000256" key="5">
    <source>
        <dbReference type="ARBA" id="ARBA00023136"/>
    </source>
</evidence>
<feature type="transmembrane region" description="Helical" evidence="6">
    <location>
        <begin position="416"/>
        <end position="441"/>
    </location>
</feature>
<keyword evidence="3 6" id="KW-0812">Transmembrane</keyword>
<organism evidence="9 10">
    <name type="scientific">Colwellia demingiae</name>
    <dbReference type="NCBI Taxonomy" id="89401"/>
    <lineage>
        <taxon>Bacteria</taxon>
        <taxon>Pseudomonadati</taxon>
        <taxon>Pseudomonadota</taxon>
        <taxon>Gammaproteobacteria</taxon>
        <taxon>Alteromonadales</taxon>
        <taxon>Colwelliaceae</taxon>
        <taxon>Colwellia</taxon>
    </lineage>
</organism>
<reference evidence="9 10" key="1">
    <citation type="submission" date="2019-07" db="EMBL/GenBank/DDBJ databases">
        <title>Genomes of sea-ice associated Colwellia species.</title>
        <authorList>
            <person name="Bowman J.P."/>
        </authorList>
    </citation>
    <scope>NUCLEOTIDE SEQUENCE [LARGE SCALE GENOMIC DNA]</scope>
    <source>
        <strain evidence="9 10">ACAM 459</strain>
    </source>
</reference>
<keyword evidence="5 6" id="KW-0472">Membrane</keyword>
<dbReference type="PANTHER" id="PTHR30572:SF18">
    <property type="entry name" value="ABC-TYPE MACROLIDE FAMILY EXPORT SYSTEM PERMEASE COMPONENT 2"/>
    <property type="match status" value="1"/>
</dbReference>
<dbReference type="Pfam" id="PF02687">
    <property type="entry name" value="FtsX"/>
    <property type="match status" value="2"/>
</dbReference>
<evidence type="ECO:0000313" key="10">
    <source>
        <dbReference type="Proteomes" id="UP000321822"/>
    </source>
</evidence>
<dbReference type="PANTHER" id="PTHR30572">
    <property type="entry name" value="MEMBRANE COMPONENT OF TRANSPORTER-RELATED"/>
    <property type="match status" value="1"/>
</dbReference>
<evidence type="ECO:0000259" key="7">
    <source>
        <dbReference type="Pfam" id="PF02687"/>
    </source>
</evidence>
<accession>A0A5C6QSQ4</accession>
<dbReference type="EMBL" id="VOLT01000001">
    <property type="protein sequence ID" value="TWX71692.1"/>
    <property type="molecule type" value="Genomic_DNA"/>
</dbReference>